<keyword evidence="3" id="KW-1185">Reference proteome</keyword>
<dbReference type="Proteomes" id="UP000828251">
    <property type="component" value="Unassembled WGS sequence"/>
</dbReference>
<name>A0A9D3UGF1_9ROSI</name>
<feature type="coiled-coil region" evidence="1">
    <location>
        <begin position="13"/>
        <end position="40"/>
    </location>
</feature>
<evidence type="ECO:0000313" key="3">
    <source>
        <dbReference type="Proteomes" id="UP000828251"/>
    </source>
</evidence>
<proteinExistence type="predicted"/>
<evidence type="ECO:0000256" key="1">
    <source>
        <dbReference type="SAM" id="Coils"/>
    </source>
</evidence>
<evidence type="ECO:0000313" key="2">
    <source>
        <dbReference type="EMBL" id="KAH1040042.1"/>
    </source>
</evidence>
<sequence>MAYKMNLDGKRKAKRIRSLHEQVKQQIEKKNEAYKKAANKGQKMIHFGPDDVVWILLRKG</sequence>
<dbReference type="AlphaFoldDB" id="A0A9D3UGF1"/>
<dbReference type="EMBL" id="JAIQCV010000012">
    <property type="protein sequence ID" value="KAH1040042.1"/>
    <property type="molecule type" value="Genomic_DNA"/>
</dbReference>
<gene>
    <name evidence="2" type="ORF">J1N35_041785</name>
</gene>
<reference evidence="2 3" key="1">
    <citation type="journal article" date="2021" name="Plant Biotechnol. J.">
        <title>Multi-omics assisted identification of the key and species-specific regulatory components of drought-tolerant mechanisms in Gossypium stocksii.</title>
        <authorList>
            <person name="Yu D."/>
            <person name="Ke L."/>
            <person name="Zhang D."/>
            <person name="Wu Y."/>
            <person name="Sun Y."/>
            <person name="Mei J."/>
            <person name="Sun J."/>
            <person name="Sun Y."/>
        </authorList>
    </citation>
    <scope>NUCLEOTIDE SEQUENCE [LARGE SCALE GENOMIC DNA]</scope>
    <source>
        <strain evidence="3">cv. E1</strain>
        <tissue evidence="2">Leaf</tissue>
    </source>
</reference>
<keyword evidence="1" id="KW-0175">Coiled coil</keyword>
<protein>
    <submittedName>
        <fullName evidence="2">Uncharacterized protein</fullName>
    </submittedName>
</protein>
<organism evidence="2 3">
    <name type="scientific">Gossypium stocksii</name>
    <dbReference type="NCBI Taxonomy" id="47602"/>
    <lineage>
        <taxon>Eukaryota</taxon>
        <taxon>Viridiplantae</taxon>
        <taxon>Streptophyta</taxon>
        <taxon>Embryophyta</taxon>
        <taxon>Tracheophyta</taxon>
        <taxon>Spermatophyta</taxon>
        <taxon>Magnoliopsida</taxon>
        <taxon>eudicotyledons</taxon>
        <taxon>Gunneridae</taxon>
        <taxon>Pentapetalae</taxon>
        <taxon>rosids</taxon>
        <taxon>malvids</taxon>
        <taxon>Malvales</taxon>
        <taxon>Malvaceae</taxon>
        <taxon>Malvoideae</taxon>
        <taxon>Gossypium</taxon>
    </lineage>
</organism>
<comment type="caution">
    <text evidence="2">The sequence shown here is derived from an EMBL/GenBank/DDBJ whole genome shotgun (WGS) entry which is preliminary data.</text>
</comment>
<accession>A0A9D3UGF1</accession>